<accession>A0A0F9WFM1</accession>
<keyword evidence="2" id="KW-1133">Transmembrane helix</keyword>
<dbReference type="AlphaFoldDB" id="A0A0F9WFM1"/>
<evidence type="ECO:0000256" key="1">
    <source>
        <dbReference type="SAM" id="MobiDB-lite"/>
    </source>
</evidence>
<evidence type="ECO:0000256" key="2">
    <source>
        <dbReference type="SAM" id="Phobius"/>
    </source>
</evidence>
<evidence type="ECO:0000313" key="3">
    <source>
        <dbReference type="EMBL" id="KKN77088.1"/>
    </source>
</evidence>
<comment type="caution">
    <text evidence="3">The sequence shown here is derived from an EMBL/GenBank/DDBJ whole genome shotgun (WGS) entry which is preliminary data.</text>
</comment>
<reference evidence="3" key="1">
    <citation type="journal article" date="2015" name="Nature">
        <title>Complex archaea that bridge the gap between prokaryotes and eukaryotes.</title>
        <authorList>
            <person name="Spang A."/>
            <person name="Saw J.H."/>
            <person name="Jorgensen S.L."/>
            <person name="Zaremba-Niedzwiedzka K."/>
            <person name="Martijn J."/>
            <person name="Lind A.E."/>
            <person name="van Eijk R."/>
            <person name="Schleper C."/>
            <person name="Guy L."/>
            <person name="Ettema T.J."/>
        </authorList>
    </citation>
    <scope>NUCLEOTIDE SEQUENCE</scope>
</reference>
<sequence>MFLLMKINLLMLIGAIAAVVVPFVLSLLVLVVPVVVVPWAIYQISKGPGAPKSGDVVRQTGPNTPPQVFQVTPA</sequence>
<protein>
    <submittedName>
        <fullName evidence="3">Uncharacterized protein</fullName>
    </submittedName>
</protein>
<gene>
    <name evidence="3" type="ORF">LCGC14_0364270</name>
</gene>
<keyword evidence="2" id="KW-0812">Transmembrane</keyword>
<dbReference type="EMBL" id="LAZR01000285">
    <property type="protein sequence ID" value="KKN77088.1"/>
    <property type="molecule type" value="Genomic_DNA"/>
</dbReference>
<name>A0A0F9WFM1_9ZZZZ</name>
<proteinExistence type="predicted"/>
<keyword evidence="2" id="KW-0472">Membrane</keyword>
<organism evidence="3">
    <name type="scientific">marine sediment metagenome</name>
    <dbReference type="NCBI Taxonomy" id="412755"/>
    <lineage>
        <taxon>unclassified sequences</taxon>
        <taxon>metagenomes</taxon>
        <taxon>ecological metagenomes</taxon>
    </lineage>
</organism>
<feature type="region of interest" description="Disordered" evidence="1">
    <location>
        <begin position="46"/>
        <end position="65"/>
    </location>
</feature>
<feature type="transmembrane region" description="Helical" evidence="2">
    <location>
        <begin position="12"/>
        <end position="42"/>
    </location>
</feature>